<sequence length="84" mass="9883">MYETKENLIESIVELINEHFDMQIVLGENDLPIVESAREKTNSSLTNFLNDFINRVDSSDLKGTLNYYFGNELDFDTPEEFHRY</sequence>
<dbReference type="EMBL" id="BOQE01000001">
    <property type="protein sequence ID" value="GIM46369.1"/>
    <property type="molecule type" value="Genomic_DNA"/>
</dbReference>
<dbReference type="Proteomes" id="UP001057291">
    <property type="component" value="Unassembled WGS sequence"/>
</dbReference>
<organism evidence="1 2">
    <name type="scientific">Collibacillus ludicampi</name>
    <dbReference type="NCBI Taxonomy" id="2771369"/>
    <lineage>
        <taxon>Bacteria</taxon>
        <taxon>Bacillati</taxon>
        <taxon>Bacillota</taxon>
        <taxon>Bacilli</taxon>
        <taxon>Bacillales</taxon>
        <taxon>Alicyclobacillaceae</taxon>
        <taxon>Collibacillus</taxon>
    </lineage>
</organism>
<gene>
    <name evidence="1" type="ORF">DNHGIG_19180</name>
</gene>
<keyword evidence="2" id="KW-1185">Reference proteome</keyword>
<accession>A0AAV4LFC8</accession>
<name>A0AAV4LFC8_9BACL</name>
<dbReference type="AlphaFoldDB" id="A0AAV4LFC8"/>
<evidence type="ECO:0000313" key="2">
    <source>
        <dbReference type="Proteomes" id="UP001057291"/>
    </source>
</evidence>
<reference evidence="1" key="1">
    <citation type="journal article" date="2023" name="Int. J. Syst. Evol. Microbiol.">
        <title>Collibacillus ludicampi gen. nov., sp. nov., a new soil bacterium of the family Alicyclobacillaceae.</title>
        <authorList>
            <person name="Jojima T."/>
            <person name="Ioku Y."/>
            <person name="Fukuta Y."/>
            <person name="Shirasaka N."/>
            <person name="Matsumura Y."/>
            <person name="Mori M."/>
        </authorList>
    </citation>
    <scope>NUCLEOTIDE SEQUENCE</scope>
    <source>
        <strain evidence="1">TP075</strain>
    </source>
</reference>
<comment type="caution">
    <text evidence="1">The sequence shown here is derived from an EMBL/GenBank/DDBJ whole genome shotgun (WGS) entry which is preliminary data.</text>
</comment>
<proteinExistence type="predicted"/>
<evidence type="ECO:0000313" key="1">
    <source>
        <dbReference type="EMBL" id="GIM46369.1"/>
    </source>
</evidence>
<dbReference type="RefSeq" id="WP_282199480.1">
    <property type="nucleotide sequence ID" value="NZ_BOQE01000001.1"/>
</dbReference>
<protein>
    <submittedName>
        <fullName evidence="1">Uncharacterized protein</fullName>
    </submittedName>
</protein>